<dbReference type="PANTHER" id="PTHR43065">
    <property type="entry name" value="SENSOR HISTIDINE KINASE"/>
    <property type="match status" value="1"/>
</dbReference>
<evidence type="ECO:0000259" key="5">
    <source>
        <dbReference type="PROSITE" id="PS50109"/>
    </source>
</evidence>
<feature type="transmembrane region" description="Helical" evidence="4">
    <location>
        <begin position="51"/>
        <end position="70"/>
    </location>
</feature>
<protein>
    <recommendedName>
        <fullName evidence="2">histidine kinase</fullName>
        <ecNumber evidence="2">2.7.13.3</ecNumber>
    </recommendedName>
</protein>
<comment type="catalytic activity">
    <reaction evidence="1">
        <text>ATP + protein L-histidine = ADP + protein N-phospho-L-histidine.</text>
        <dbReference type="EC" id="2.7.13.3"/>
    </reaction>
</comment>
<feature type="transmembrane region" description="Helical" evidence="4">
    <location>
        <begin position="24"/>
        <end position="44"/>
    </location>
</feature>
<evidence type="ECO:0000256" key="3">
    <source>
        <dbReference type="ARBA" id="ARBA00022553"/>
    </source>
</evidence>
<dbReference type="InterPro" id="IPR005467">
    <property type="entry name" value="His_kinase_dom"/>
</dbReference>
<dbReference type="EC" id="2.7.13.3" evidence="2"/>
<name>A0ABM9HT23_9PROT</name>
<dbReference type="SUPFAM" id="SSF47384">
    <property type="entry name" value="Homodimeric domain of signal transducing histidine kinase"/>
    <property type="match status" value="1"/>
</dbReference>
<dbReference type="PANTHER" id="PTHR43065:SF42">
    <property type="entry name" value="TWO-COMPONENT SENSOR PPRA"/>
    <property type="match status" value="1"/>
</dbReference>
<dbReference type="GO" id="GO:0016301">
    <property type="term" value="F:kinase activity"/>
    <property type="evidence" value="ECO:0007669"/>
    <property type="project" value="UniProtKB-KW"/>
</dbReference>
<dbReference type="Proteomes" id="UP001154272">
    <property type="component" value="Unassembled WGS sequence"/>
</dbReference>
<dbReference type="InterPro" id="IPR003594">
    <property type="entry name" value="HATPase_dom"/>
</dbReference>
<feature type="domain" description="Histidine kinase" evidence="5">
    <location>
        <begin position="101"/>
        <end position="316"/>
    </location>
</feature>
<dbReference type="SMART" id="SM00388">
    <property type="entry name" value="HisKA"/>
    <property type="match status" value="1"/>
</dbReference>
<dbReference type="RefSeq" id="WP_282024417.1">
    <property type="nucleotide sequence ID" value="NZ_CAMXCH010000004.1"/>
</dbReference>
<keyword evidence="4" id="KW-0472">Membrane</keyword>
<dbReference type="InterPro" id="IPR036890">
    <property type="entry name" value="HATPase_C_sf"/>
</dbReference>
<keyword evidence="4" id="KW-0812">Transmembrane</keyword>
<evidence type="ECO:0000256" key="2">
    <source>
        <dbReference type="ARBA" id="ARBA00012438"/>
    </source>
</evidence>
<evidence type="ECO:0000313" key="6">
    <source>
        <dbReference type="EMBL" id="CAI3952858.1"/>
    </source>
</evidence>
<dbReference type="PRINTS" id="PR00344">
    <property type="entry name" value="BCTRLSENSOR"/>
</dbReference>
<dbReference type="SUPFAM" id="SSF55874">
    <property type="entry name" value="ATPase domain of HSP90 chaperone/DNA topoisomerase II/histidine kinase"/>
    <property type="match status" value="1"/>
</dbReference>
<proteinExistence type="predicted"/>
<dbReference type="Pfam" id="PF00512">
    <property type="entry name" value="HisKA"/>
    <property type="match status" value="1"/>
</dbReference>
<organism evidence="6 7">
    <name type="scientific">Commensalibacter papalotli</name>
    <name type="common">ex Botero et al. 2024</name>
    <dbReference type="NCBI Taxonomy" id="2972766"/>
    <lineage>
        <taxon>Bacteria</taxon>
        <taxon>Pseudomonadati</taxon>
        <taxon>Pseudomonadota</taxon>
        <taxon>Alphaproteobacteria</taxon>
        <taxon>Acetobacterales</taxon>
        <taxon>Acetobacteraceae</taxon>
    </lineage>
</organism>
<keyword evidence="7" id="KW-1185">Reference proteome</keyword>
<dbReference type="EMBL" id="CAMXCH010000004">
    <property type="protein sequence ID" value="CAI3952858.1"/>
    <property type="molecule type" value="Genomic_DNA"/>
</dbReference>
<evidence type="ECO:0000256" key="1">
    <source>
        <dbReference type="ARBA" id="ARBA00000085"/>
    </source>
</evidence>
<dbReference type="PROSITE" id="PS50109">
    <property type="entry name" value="HIS_KIN"/>
    <property type="match status" value="1"/>
</dbReference>
<dbReference type="InterPro" id="IPR004358">
    <property type="entry name" value="Sig_transdc_His_kin-like_C"/>
</dbReference>
<accession>A0ABM9HT23</accession>
<dbReference type="InterPro" id="IPR003661">
    <property type="entry name" value="HisK_dim/P_dom"/>
</dbReference>
<keyword evidence="6" id="KW-0808">Transferase</keyword>
<sequence length="325" mass="36079">MEIAAAVFYIAVILVGARFTSAKGVIVLCSICTLLTVVSFFLTTKGLFETGLINCIIALSALYLTTYIILRTQVAENNAINATYQMTRIARIQSLGELTASIAHEINQPLAATTASADACRNWLMRDKPDINRAIQALERIRRETRRASEVVERIRRLSKNEITQKEICDLNDIVSDTLALSNALIEHHDIELTWNRYDAPLIVHVDKVQMMQVIGNLFLNAIEALQPRLVTERFITVKTFTMNAQACFRMTDTGVGLSEEDIKHIFDAFWTKRDGGTGLGLTLCRAIVEAHKGIISARQNSHGGAIFEIILPCKINKESNNSGA</sequence>
<dbReference type="Gene3D" id="1.10.287.130">
    <property type="match status" value="1"/>
</dbReference>
<reference evidence="6" key="1">
    <citation type="submission" date="2022-10" db="EMBL/GenBank/DDBJ databases">
        <authorList>
            <person name="Botero Cardona J."/>
        </authorList>
    </citation>
    <scope>NUCLEOTIDE SEQUENCE</scope>
    <source>
        <strain evidence="6">R-83534</strain>
    </source>
</reference>
<comment type="caution">
    <text evidence="6">The sequence shown here is derived from an EMBL/GenBank/DDBJ whole genome shotgun (WGS) entry which is preliminary data.</text>
</comment>
<dbReference type="CDD" id="cd00082">
    <property type="entry name" value="HisKA"/>
    <property type="match status" value="1"/>
</dbReference>
<dbReference type="Gene3D" id="3.30.565.10">
    <property type="entry name" value="Histidine kinase-like ATPase, C-terminal domain"/>
    <property type="match status" value="1"/>
</dbReference>
<dbReference type="Pfam" id="PF02518">
    <property type="entry name" value="HATPase_c"/>
    <property type="match status" value="1"/>
</dbReference>
<evidence type="ECO:0000256" key="4">
    <source>
        <dbReference type="SAM" id="Phobius"/>
    </source>
</evidence>
<keyword evidence="6" id="KW-0418">Kinase</keyword>
<gene>
    <name evidence="6" type="ORF">R83534S58_LOCUS1820</name>
</gene>
<dbReference type="SMART" id="SM00387">
    <property type="entry name" value="HATPase_c"/>
    <property type="match status" value="1"/>
</dbReference>
<evidence type="ECO:0000313" key="7">
    <source>
        <dbReference type="Proteomes" id="UP001154272"/>
    </source>
</evidence>
<dbReference type="InterPro" id="IPR036097">
    <property type="entry name" value="HisK_dim/P_sf"/>
</dbReference>
<keyword evidence="3" id="KW-0597">Phosphoprotein</keyword>
<keyword evidence="4" id="KW-1133">Transmembrane helix</keyword>